<name>A0ACC0KGV0_CHOFU</name>
<protein>
    <submittedName>
        <fullName evidence="1">Uncharacterized protein</fullName>
    </submittedName>
</protein>
<sequence>MAQIEDHESVEYTIKRSLLAKSKRAIIMRDPNGDTEYCCVECPLKFSDKTLMEQHLSAHNREYRFLCGICGTALKRKEHLDRHTLEHQQVRPHVCPDCGKAFKRKEHLNIHRTIHSGQKNHTCPLCDKCFYRKDHLQKHLQTHSKMFIEQNVFVDAEQDMLDIKPEMLDIKQEPDDAQSMITISGVTGNVFDPDMMVEIRNALSRVKQAEMEPPDDPERPHVCLVCGKRYKRRDHLKLHSVSHMEKDKICLECGKAFRKEEQLRNHMSIHMKPQVALEEGLEPYQMAMETDDYQQEESLLVPCDEPPSRAERPYGCPLCHRRFKRKQHLKVHANVHVRQHPPTIWCSICNEGFLKNEQFEQHQCPGEESTPPPPPLANQENYPAQDYVQMLDEPIAREEPALPTPRRVFVCRYCGKPFKRKDHYRIHLHVHTGVKSFFCTDCGKGFYRKDHLQKHSQVHLKEKPKIVIRRAKKELPELFPIHMLKKPEAQVKPEITITAPMNTKLRVPLQIKVPYQVVTATADGEARAVTVDPARGMRDLLA</sequence>
<dbReference type="EMBL" id="CM046106">
    <property type="protein sequence ID" value="KAI8435708.1"/>
    <property type="molecule type" value="Genomic_DNA"/>
</dbReference>
<accession>A0ACC0KGV0</accession>
<comment type="caution">
    <text evidence="1">The sequence shown here is derived from an EMBL/GenBank/DDBJ whole genome shotgun (WGS) entry which is preliminary data.</text>
</comment>
<proteinExistence type="predicted"/>
<dbReference type="Proteomes" id="UP001064048">
    <property type="component" value="Chromosome 6"/>
</dbReference>
<evidence type="ECO:0000313" key="2">
    <source>
        <dbReference type="Proteomes" id="UP001064048"/>
    </source>
</evidence>
<evidence type="ECO:0000313" key="1">
    <source>
        <dbReference type="EMBL" id="KAI8435708.1"/>
    </source>
</evidence>
<organism evidence="1 2">
    <name type="scientific">Choristoneura fumiferana</name>
    <name type="common">Spruce budworm moth</name>
    <name type="synonym">Archips fumiferana</name>
    <dbReference type="NCBI Taxonomy" id="7141"/>
    <lineage>
        <taxon>Eukaryota</taxon>
        <taxon>Metazoa</taxon>
        <taxon>Ecdysozoa</taxon>
        <taxon>Arthropoda</taxon>
        <taxon>Hexapoda</taxon>
        <taxon>Insecta</taxon>
        <taxon>Pterygota</taxon>
        <taxon>Neoptera</taxon>
        <taxon>Endopterygota</taxon>
        <taxon>Lepidoptera</taxon>
        <taxon>Glossata</taxon>
        <taxon>Ditrysia</taxon>
        <taxon>Tortricoidea</taxon>
        <taxon>Tortricidae</taxon>
        <taxon>Tortricinae</taxon>
        <taxon>Choristoneura</taxon>
    </lineage>
</organism>
<reference evidence="1 2" key="1">
    <citation type="journal article" date="2022" name="Genome Biol. Evol.">
        <title>The Spruce Budworm Genome: Reconstructing the Evolutionary History of Antifreeze Proteins.</title>
        <authorList>
            <person name="Beliveau C."/>
            <person name="Gagne P."/>
            <person name="Picq S."/>
            <person name="Vernygora O."/>
            <person name="Keeling C.I."/>
            <person name="Pinkney K."/>
            <person name="Doucet D."/>
            <person name="Wen F."/>
            <person name="Johnston J.S."/>
            <person name="Maaroufi H."/>
            <person name="Boyle B."/>
            <person name="Laroche J."/>
            <person name="Dewar K."/>
            <person name="Juretic N."/>
            <person name="Blackburn G."/>
            <person name="Nisole A."/>
            <person name="Brunet B."/>
            <person name="Brandao M."/>
            <person name="Lumley L."/>
            <person name="Duan J."/>
            <person name="Quan G."/>
            <person name="Lucarotti C.J."/>
            <person name="Roe A.D."/>
            <person name="Sperling F.A.H."/>
            <person name="Levesque R.C."/>
            <person name="Cusson M."/>
        </authorList>
    </citation>
    <scope>NUCLEOTIDE SEQUENCE [LARGE SCALE GENOMIC DNA]</scope>
    <source>
        <strain evidence="1">Glfc:IPQL:Cfum</strain>
    </source>
</reference>
<gene>
    <name evidence="1" type="ORF">MSG28_003958</name>
</gene>
<keyword evidence="2" id="KW-1185">Reference proteome</keyword>